<keyword evidence="2 6" id="KW-0812">Transmembrane</keyword>
<dbReference type="KEGG" id="cbv:U729_658"/>
<dbReference type="EC" id="3.4.21.89" evidence="5"/>
<dbReference type="InterPro" id="IPR019533">
    <property type="entry name" value="Peptidase_S26"/>
</dbReference>
<dbReference type="GO" id="GO:0006465">
    <property type="term" value="P:signal peptide processing"/>
    <property type="evidence" value="ECO:0007669"/>
    <property type="project" value="UniProtKB-UniRule"/>
</dbReference>
<dbReference type="PRINTS" id="PR00728">
    <property type="entry name" value="SIGNALPTASE"/>
</dbReference>
<keyword evidence="4 6" id="KW-0472">Membrane</keyword>
<dbReference type="GO" id="GO:0009003">
    <property type="term" value="F:signal peptidase activity"/>
    <property type="evidence" value="ECO:0007669"/>
    <property type="project" value="UniProtKB-EC"/>
</dbReference>
<evidence type="ECO:0000313" key="8">
    <source>
        <dbReference type="Proteomes" id="UP000030635"/>
    </source>
</evidence>
<evidence type="ECO:0000313" key="7">
    <source>
        <dbReference type="EMBL" id="AIY83461.1"/>
    </source>
</evidence>
<name>A0A0A7FXA4_9CLOT</name>
<organism evidence="7 8">
    <name type="scientific">Clostridium baratii str. Sullivan</name>
    <dbReference type="NCBI Taxonomy" id="1415775"/>
    <lineage>
        <taxon>Bacteria</taxon>
        <taxon>Bacillati</taxon>
        <taxon>Bacillota</taxon>
        <taxon>Clostridia</taxon>
        <taxon>Eubacteriales</taxon>
        <taxon>Clostridiaceae</taxon>
        <taxon>Clostridium</taxon>
    </lineage>
</organism>
<accession>A0A0A7FXA4</accession>
<dbReference type="GO" id="GO:0016020">
    <property type="term" value="C:membrane"/>
    <property type="evidence" value="ECO:0007669"/>
    <property type="project" value="UniProtKB-SubCell"/>
</dbReference>
<dbReference type="RefSeq" id="WP_052139407.1">
    <property type="nucleotide sequence ID" value="NZ_CP006905.1"/>
</dbReference>
<keyword evidence="8" id="KW-1185">Reference proteome</keyword>
<dbReference type="InterPro" id="IPR036286">
    <property type="entry name" value="LexA/Signal_pep-like_sf"/>
</dbReference>
<dbReference type="InterPro" id="IPR001733">
    <property type="entry name" value="Peptidase_S26B"/>
</dbReference>
<proteinExistence type="predicted"/>
<dbReference type="EMBL" id="CP006905">
    <property type="protein sequence ID" value="AIY83461.1"/>
    <property type="molecule type" value="Genomic_DNA"/>
</dbReference>
<evidence type="ECO:0000256" key="3">
    <source>
        <dbReference type="ARBA" id="ARBA00022989"/>
    </source>
</evidence>
<reference evidence="7 8" key="1">
    <citation type="journal article" date="2015" name="Infect. Genet. Evol.">
        <title>Genomic sequences of six botulinum neurotoxin-producing strains representing three clostridial species illustrate the mobility and diversity of botulinum neurotoxin genes.</title>
        <authorList>
            <person name="Smith T.J."/>
            <person name="Hill K.K."/>
            <person name="Xie G."/>
            <person name="Foley B.T."/>
            <person name="Williamson C.H."/>
            <person name="Foster J.T."/>
            <person name="Johnson S.L."/>
            <person name="Chertkov O."/>
            <person name="Teshima H."/>
            <person name="Gibbons H.S."/>
            <person name="Johnsky L.A."/>
            <person name="Karavis M.A."/>
            <person name="Smith L.A."/>
        </authorList>
    </citation>
    <scope>NUCLEOTIDE SEQUENCE [LARGE SCALE GENOMIC DNA]</scope>
    <source>
        <strain evidence="7">Sullivan</strain>
    </source>
</reference>
<dbReference type="SUPFAM" id="SSF51306">
    <property type="entry name" value="LexA/Signal peptidase"/>
    <property type="match status" value="1"/>
</dbReference>
<sequence>MKKRKVSSVIGNCIFYLFIIAVIAVCAISITGSKEGKHPSILGYSSYYILTGSMEPNINPGSLVVVKNGTDQNIEAGDVITFQGKEANNIIVTHRVKQVINGGKEFITKGDNNNTVDPVAVERDQVIGKVMFHIPYLGKVSQFIQKNLVVIIIIILAIFVISFLLDKKRGTKKS</sequence>
<dbReference type="PANTHER" id="PTHR10806">
    <property type="entry name" value="SIGNAL PEPTIDASE COMPLEX CATALYTIC SUBUNIT SEC11"/>
    <property type="match status" value="1"/>
</dbReference>
<dbReference type="PANTHER" id="PTHR10806:SF6">
    <property type="entry name" value="SIGNAL PEPTIDASE COMPLEX CATALYTIC SUBUNIT SEC11"/>
    <property type="match status" value="1"/>
</dbReference>
<evidence type="ECO:0000256" key="4">
    <source>
        <dbReference type="ARBA" id="ARBA00023136"/>
    </source>
</evidence>
<dbReference type="GO" id="GO:0004252">
    <property type="term" value="F:serine-type endopeptidase activity"/>
    <property type="evidence" value="ECO:0007669"/>
    <property type="project" value="UniProtKB-UniRule"/>
</dbReference>
<evidence type="ECO:0000256" key="1">
    <source>
        <dbReference type="ARBA" id="ARBA00004370"/>
    </source>
</evidence>
<evidence type="ECO:0000256" key="2">
    <source>
        <dbReference type="ARBA" id="ARBA00022692"/>
    </source>
</evidence>
<feature type="transmembrane region" description="Helical" evidence="6">
    <location>
        <begin position="148"/>
        <end position="165"/>
    </location>
</feature>
<feature type="transmembrane region" description="Helical" evidence="6">
    <location>
        <begin position="9"/>
        <end position="30"/>
    </location>
</feature>
<gene>
    <name evidence="7" type="ORF">U729_658</name>
</gene>
<comment type="subcellular location">
    <subcellularLocation>
        <location evidence="1">Membrane</location>
    </subcellularLocation>
</comment>
<protein>
    <recommendedName>
        <fullName evidence="5">Signal peptidase I</fullName>
        <ecNumber evidence="5">3.4.21.89</ecNumber>
    </recommendedName>
</protein>
<dbReference type="OrthoDB" id="1648066at2"/>
<keyword evidence="7" id="KW-0378">Hydrolase</keyword>
<dbReference type="Proteomes" id="UP000030635">
    <property type="component" value="Chromosome"/>
</dbReference>
<evidence type="ECO:0000256" key="5">
    <source>
        <dbReference type="NCBIfam" id="TIGR02228"/>
    </source>
</evidence>
<keyword evidence="3 6" id="KW-1133">Transmembrane helix</keyword>
<dbReference type="AlphaFoldDB" id="A0A0A7FXA4"/>
<dbReference type="eggNOG" id="COG0681">
    <property type="taxonomic scope" value="Bacteria"/>
</dbReference>
<dbReference type="HOGENOM" id="CLU_089996_2_1_9"/>
<dbReference type="Gene3D" id="2.10.109.10">
    <property type="entry name" value="Umud Fragment, subunit A"/>
    <property type="match status" value="1"/>
</dbReference>
<dbReference type="STRING" id="1561.NPD11_2332"/>
<evidence type="ECO:0000256" key="6">
    <source>
        <dbReference type="SAM" id="Phobius"/>
    </source>
</evidence>
<dbReference type="CDD" id="cd06530">
    <property type="entry name" value="S26_SPase_I"/>
    <property type="match status" value="1"/>
</dbReference>
<dbReference type="NCBIfam" id="TIGR02228">
    <property type="entry name" value="sigpep_I_arch"/>
    <property type="match status" value="1"/>
</dbReference>